<protein>
    <submittedName>
        <fullName evidence="1">Uncharacterized protein</fullName>
    </submittedName>
</protein>
<sequence length="134" mass="14748">MARGGVLVSRNGYRGTLPCRALWDMSSTEVAAQMTYYSSAGTTRAYRRRRSSCVLQTFNFGSSSPLLLPRFSESPAEGRGVFALAPPEKDASPEDCSTLWLSTLKFSLTAQRKYWSTSHIRKSTAAVRDQTAAP</sequence>
<gene>
    <name evidence="1" type="ORF">ROHU_005931</name>
</gene>
<name>A0A498MUD5_LABRO</name>
<dbReference type="Proteomes" id="UP000290572">
    <property type="component" value="Unassembled WGS sequence"/>
</dbReference>
<dbReference type="AlphaFoldDB" id="A0A498MUD5"/>
<dbReference type="EMBL" id="QBIY01012377">
    <property type="protein sequence ID" value="RXN25388.1"/>
    <property type="molecule type" value="Genomic_DNA"/>
</dbReference>
<accession>A0A498MUD5</accession>
<comment type="caution">
    <text evidence="1">The sequence shown here is derived from an EMBL/GenBank/DDBJ whole genome shotgun (WGS) entry which is preliminary data.</text>
</comment>
<reference evidence="1 2" key="1">
    <citation type="submission" date="2018-03" db="EMBL/GenBank/DDBJ databases">
        <title>Draft genome sequence of Rohu Carp (Labeo rohita).</title>
        <authorList>
            <person name="Das P."/>
            <person name="Kushwaha B."/>
            <person name="Joshi C.G."/>
            <person name="Kumar D."/>
            <person name="Nagpure N.S."/>
            <person name="Sahoo L."/>
            <person name="Das S.P."/>
            <person name="Bit A."/>
            <person name="Patnaik S."/>
            <person name="Meher P.K."/>
            <person name="Jayasankar P."/>
            <person name="Koringa P.G."/>
            <person name="Patel N.V."/>
            <person name="Hinsu A.T."/>
            <person name="Kumar R."/>
            <person name="Pandey M."/>
            <person name="Agarwal S."/>
            <person name="Srivastava S."/>
            <person name="Singh M."/>
            <person name="Iquebal M.A."/>
            <person name="Jaiswal S."/>
            <person name="Angadi U.B."/>
            <person name="Kumar N."/>
            <person name="Raza M."/>
            <person name="Shah T.M."/>
            <person name="Rai A."/>
            <person name="Jena J.K."/>
        </authorList>
    </citation>
    <scope>NUCLEOTIDE SEQUENCE [LARGE SCALE GENOMIC DNA]</scope>
    <source>
        <strain evidence="1">DASCIFA01</strain>
        <tissue evidence="1">Testis</tissue>
    </source>
</reference>
<evidence type="ECO:0000313" key="2">
    <source>
        <dbReference type="Proteomes" id="UP000290572"/>
    </source>
</evidence>
<proteinExistence type="predicted"/>
<organism evidence="1 2">
    <name type="scientific">Labeo rohita</name>
    <name type="common">Indian major carp</name>
    <name type="synonym">Cyprinus rohita</name>
    <dbReference type="NCBI Taxonomy" id="84645"/>
    <lineage>
        <taxon>Eukaryota</taxon>
        <taxon>Metazoa</taxon>
        <taxon>Chordata</taxon>
        <taxon>Craniata</taxon>
        <taxon>Vertebrata</taxon>
        <taxon>Euteleostomi</taxon>
        <taxon>Actinopterygii</taxon>
        <taxon>Neopterygii</taxon>
        <taxon>Teleostei</taxon>
        <taxon>Ostariophysi</taxon>
        <taxon>Cypriniformes</taxon>
        <taxon>Cyprinidae</taxon>
        <taxon>Labeoninae</taxon>
        <taxon>Labeonini</taxon>
        <taxon>Labeo</taxon>
    </lineage>
</organism>
<keyword evidence="2" id="KW-1185">Reference proteome</keyword>
<evidence type="ECO:0000313" key="1">
    <source>
        <dbReference type="EMBL" id="RXN25388.1"/>
    </source>
</evidence>